<feature type="region of interest" description="Disordered" evidence="1">
    <location>
        <begin position="1"/>
        <end position="78"/>
    </location>
</feature>
<keyword evidence="3" id="KW-1185">Reference proteome</keyword>
<evidence type="ECO:0000313" key="3">
    <source>
        <dbReference type="Proteomes" id="UP000623467"/>
    </source>
</evidence>
<evidence type="ECO:0000256" key="1">
    <source>
        <dbReference type="SAM" id="MobiDB-lite"/>
    </source>
</evidence>
<evidence type="ECO:0000313" key="2">
    <source>
        <dbReference type="EMBL" id="KAF7358851.1"/>
    </source>
</evidence>
<feature type="compositionally biased region" description="Basic and acidic residues" evidence="1">
    <location>
        <begin position="1"/>
        <end position="10"/>
    </location>
</feature>
<proteinExistence type="predicted"/>
<dbReference type="EMBL" id="JACAZH010000009">
    <property type="protein sequence ID" value="KAF7358851.1"/>
    <property type="molecule type" value="Genomic_DNA"/>
</dbReference>
<name>A0A8H6YIE4_9AGAR</name>
<accession>A0A8H6YIE4</accession>
<dbReference type="Proteomes" id="UP000623467">
    <property type="component" value="Unassembled WGS sequence"/>
</dbReference>
<protein>
    <submittedName>
        <fullName evidence="2">Uncharacterized protein</fullName>
    </submittedName>
</protein>
<sequence length="226" mass="25222">MSSFRTHEAIGPHQMALQATRTDHRNARRNAVDFGSPAKKPTQSTPPVTERLIGRQNAFDPAFDPGLPPRQEHPRHHGIPPVVAFGLPPVLFLPAHATSLVEKHPHSYLELTPLGSGNHAGAPINPSNCGGCEVDELIEREYTKRTGRPFPVFPVQYMKPRGSEVDVPFSNMKDAHHRLVSHRVENGIEFTLKIEGYAGVKDIIYLNCGHRQVTRFNLVWLLALLF</sequence>
<organism evidence="2 3">
    <name type="scientific">Mycena sanguinolenta</name>
    <dbReference type="NCBI Taxonomy" id="230812"/>
    <lineage>
        <taxon>Eukaryota</taxon>
        <taxon>Fungi</taxon>
        <taxon>Dikarya</taxon>
        <taxon>Basidiomycota</taxon>
        <taxon>Agaricomycotina</taxon>
        <taxon>Agaricomycetes</taxon>
        <taxon>Agaricomycetidae</taxon>
        <taxon>Agaricales</taxon>
        <taxon>Marasmiineae</taxon>
        <taxon>Mycenaceae</taxon>
        <taxon>Mycena</taxon>
    </lineage>
</organism>
<reference evidence="2" key="1">
    <citation type="submission" date="2020-05" db="EMBL/GenBank/DDBJ databases">
        <title>Mycena genomes resolve the evolution of fungal bioluminescence.</title>
        <authorList>
            <person name="Tsai I.J."/>
        </authorList>
    </citation>
    <scope>NUCLEOTIDE SEQUENCE</scope>
    <source>
        <strain evidence="2">160909Yilan</strain>
    </source>
</reference>
<gene>
    <name evidence="2" type="ORF">MSAN_01225100</name>
</gene>
<comment type="caution">
    <text evidence="2">The sequence shown here is derived from an EMBL/GenBank/DDBJ whole genome shotgun (WGS) entry which is preliminary data.</text>
</comment>
<dbReference type="OrthoDB" id="3050257at2759"/>
<dbReference type="AlphaFoldDB" id="A0A8H6YIE4"/>